<dbReference type="PANTHER" id="PTHR30477">
    <property type="entry name" value="ABC-TRANSPORTER METAL-BINDING PROTEIN"/>
    <property type="match status" value="1"/>
</dbReference>
<evidence type="ECO:0000313" key="9">
    <source>
        <dbReference type="Proteomes" id="UP000050816"/>
    </source>
</evidence>
<proteinExistence type="inferred from homology"/>
<evidence type="ECO:0000256" key="7">
    <source>
        <dbReference type="SAM" id="Phobius"/>
    </source>
</evidence>
<dbReference type="Proteomes" id="UP000050816">
    <property type="component" value="Unassembled WGS sequence"/>
</dbReference>
<dbReference type="Gene3D" id="1.10.3470.10">
    <property type="entry name" value="ABC transporter involved in vitamin B12 uptake, BtuC"/>
    <property type="match status" value="1"/>
</dbReference>
<keyword evidence="6" id="KW-0813">Transport</keyword>
<gene>
    <name evidence="8" type="ORF">FC43_GL000229</name>
</gene>
<comment type="caution">
    <text evidence="8">The sequence shown here is derived from an EMBL/GenBank/DDBJ whole genome shotgun (WGS) entry which is preliminary data.</text>
</comment>
<dbReference type="GO" id="GO:0043190">
    <property type="term" value="C:ATP-binding cassette (ABC) transporter complex"/>
    <property type="evidence" value="ECO:0007669"/>
    <property type="project" value="InterPro"/>
</dbReference>
<comment type="similarity">
    <text evidence="2 6">Belongs to the ABC-3 integral membrane protein family.</text>
</comment>
<keyword evidence="4 7" id="KW-1133">Transmembrane helix</keyword>
<dbReference type="PANTHER" id="PTHR30477:SF13">
    <property type="entry name" value="IRON TRANSPORT SYSTEM MEMBRANE PROTEIN HI_0360-RELATED"/>
    <property type="match status" value="1"/>
</dbReference>
<dbReference type="AlphaFoldDB" id="A0A0R1U4Z4"/>
<keyword evidence="5 7" id="KW-0472">Membrane</keyword>
<evidence type="ECO:0000256" key="4">
    <source>
        <dbReference type="ARBA" id="ARBA00022989"/>
    </source>
</evidence>
<dbReference type="RefSeq" id="WP_156648354.1">
    <property type="nucleotide sequence ID" value="NZ_AZFK01000077.1"/>
</dbReference>
<evidence type="ECO:0000256" key="3">
    <source>
        <dbReference type="ARBA" id="ARBA00022692"/>
    </source>
</evidence>
<dbReference type="EMBL" id="AZFK01000077">
    <property type="protein sequence ID" value="KRL88297.1"/>
    <property type="molecule type" value="Genomic_DNA"/>
</dbReference>
<dbReference type="Pfam" id="PF00950">
    <property type="entry name" value="ABC-3"/>
    <property type="match status" value="1"/>
</dbReference>
<dbReference type="SUPFAM" id="SSF81345">
    <property type="entry name" value="ABC transporter involved in vitamin B12 uptake, BtuC"/>
    <property type="match status" value="1"/>
</dbReference>
<organism evidence="8 9">
    <name type="scientific">Limosilactobacillus ingluviei DSM 15946</name>
    <dbReference type="NCBI Taxonomy" id="1423760"/>
    <lineage>
        <taxon>Bacteria</taxon>
        <taxon>Bacillati</taxon>
        <taxon>Bacillota</taxon>
        <taxon>Bacilli</taxon>
        <taxon>Lactobacillales</taxon>
        <taxon>Lactobacillaceae</taxon>
        <taxon>Limosilactobacillus</taxon>
    </lineage>
</organism>
<evidence type="ECO:0000256" key="1">
    <source>
        <dbReference type="ARBA" id="ARBA00004141"/>
    </source>
</evidence>
<reference evidence="8 9" key="1">
    <citation type="journal article" date="2015" name="Genome Announc.">
        <title>Expanding the biotechnology potential of lactobacilli through comparative genomics of 213 strains and associated genera.</title>
        <authorList>
            <person name="Sun Z."/>
            <person name="Harris H.M."/>
            <person name="McCann A."/>
            <person name="Guo C."/>
            <person name="Argimon S."/>
            <person name="Zhang W."/>
            <person name="Yang X."/>
            <person name="Jeffery I.B."/>
            <person name="Cooney J.C."/>
            <person name="Kagawa T.F."/>
            <person name="Liu W."/>
            <person name="Song Y."/>
            <person name="Salvetti E."/>
            <person name="Wrobel A."/>
            <person name="Rasinkangas P."/>
            <person name="Parkhill J."/>
            <person name="Rea M.C."/>
            <person name="O'Sullivan O."/>
            <person name="Ritari J."/>
            <person name="Douillard F.P."/>
            <person name="Paul Ross R."/>
            <person name="Yang R."/>
            <person name="Briner A.E."/>
            <person name="Felis G.E."/>
            <person name="de Vos W.M."/>
            <person name="Barrangou R."/>
            <person name="Klaenhammer T.R."/>
            <person name="Caufield P.W."/>
            <person name="Cui Y."/>
            <person name="Zhang H."/>
            <person name="O'Toole P.W."/>
        </authorList>
    </citation>
    <scope>NUCLEOTIDE SEQUENCE [LARGE SCALE GENOMIC DNA]</scope>
    <source>
        <strain evidence="8 9">DSM 15946</strain>
    </source>
</reference>
<feature type="transmembrane region" description="Helical" evidence="7">
    <location>
        <begin position="240"/>
        <end position="258"/>
    </location>
</feature>
<feature type="transmembrane region" description="Helical" evidence="7">
    <location>
        <begin position="43"/>
        <end position="65"/>
    </location>
</feature>
<accession>A0A0R1U4Z4</accession>
<dbReference type="InterPro" id="IPR037294">
    <property type="entry name" value="ABC_BtuC-like"/>
</dbReference>
<dbReference type="PATRIC" id="fig|1423760.3.peg.247"/>
<evidence type="ECO:0000256" key="2">
    <source>
        <dbReference type="ARBA" id="ARBA00008034"/>
    </source>
</evidence>
<name>A0A0R1U4Z4_9LACO</name>
<protein>
    <submittedName>
        <fullName evidence="8">Zinc iron ABC transporter permease</fullName>
    </submittedName>
</protein>
<keyword evidence="3 6" id="KW-0812">Transmembrane</keyword>
<evidence type="ECO:0000256" key="5">
    <source>
        <dbReference type="ARBA" id="ARBA00023136"/>
    </source>
</evidence>
<feature type="transmembrane region" description="Helical" evidence="7">
    <location>
        <begin position="167"/>
        <end position="185"/>
    </location>
</feature>
<feature type="transmembrane region" description="Helical" evidence="7">
    <location>
        <begin position="128"/>
        <end position="146"/>
    </location>
</feature>
<dbReference type="GO" id="GO:0055085">
    <property type="term" value="P:transmembrane transport"/>
    <property type="evidence" value="ECO:0007669"/>
    <property type="project" value="InterPro"/>
</dbReference>
<sequence length="264" mass="28082">MFALSFMRYAFFASTFIAVVAGTVGVFVVARNLSFLTHTLSEIGFAGAAFAVFMGWSPLAGMLLYTMASSVMVGQMSTEESRREAVISATSALFIGLGILFLSLSSQTASSATSILFGSVVGISQAEVYQLIGLSVVVLVGIFLLYRRLKFSSFDRTGARVNGVGERVVAVIFLLLVALSVSVAAQIVGSLLIFILLTLPAASAKYFTTGTAKMIGLAILFALTGTWTGLYLGYLTNWPVSFFIAVIEVGIYLAALANRHRQAD</sequence>
<feature type="transmembrane region" description="Helical" evidence="7">
    <location>
        <begin position="9"/>
        <end position="31"/>
    </location>
</feature>
<evidence type="ECO:0000313" key="8">
    <source>
        <dbReference type="EMBL" id="KRL88297.1"/>
    </source>
</evidence>
<evidence type="ECO:0000256" key="6">
    <source>
        <dbReference type="RuleBase" id="RU003943"/>
    </source>
</evidence>
<feature type="transmembrane region" description="Helical" evidence="7">
    <location>
        <begin position="86"/>
        <end position="108"/>
    </location>
</feature>
<dbReference type="GO" id="GO:0010043">
    <property type="term" value="P:response to zinc ion"/>
    <property type="evidence" value="ECO:0007669"/>
    <property type="project" value="TreeGrafter"/>
</dbReference>
<feature type="transmembrane region" description="Helical" evidence="7">
    <location>
        <begin position="215"/>
        <end position="234"/>
    </location>
</feature>
<comment type="subcellular location">
    <subcellularLocation>
        <location evidence="6">Cell membrane</location>
        <topology evidence="6">Multi-pass membrane protein</topology>
    </subcellularLocation>
    <subcellularLocation>
        <location evidence="1">Membrane</location>
        <topology evidence="1">Multi-pass membrane protein</topology>
    </subcellularLocation>
</comment>
<dbReference type="InterPro" id="IPR001626">
    <property type="entry name" value="ABC_TroCD"/>
</dbReference>